<feature type="coiled-coil region" evidence="6">
    <location>
        <begin position="81"/>
        <end position="108"/>
    </location>
</feature>
<dbReference type="GO" id="GO:0003700">
    <property type="term" value="F:DNA-binding transcription factor activity"/>
    <property type="evidence" value="ECO:0007669"/>
    <property type="project" value="InterPro"/>
</dbReference>
<dbReference type="STRING" id="511.UZ73_08380"/>
<keyword evidence="2" id="KW-0963">Cytoplasm</keyword>
<evidence type="ECO:0000256" key="1">
    <source>
        <dbReference type="ARBA" id="ARBA00004496"/>
    </source>
</evidence>
<keyword evidence="4" id="KW-0238">DNA-binding</keyword>
<dbReference type="PANTHER" id="PTHR30204">
    <property type="entry name" value="REDOX-CYCLING DRUG-SENSING TRANSCRIPTIONAL ACTIVATOR SOXR"/>
    <property type="match status" value="1"/>
</dbReference>
<keyword evidence="5" id="KW-0804">Transcription</keyword>
<dbReference type="RefSeq" id="WP_086059823.1">
    <property type="nucleotide sequence ID" value="NZ_CP048039.1"/>
</dbReference>
<evidence type="ECO:0000313" key="11">
    <source>
        <dbReference type="Proteomes" id="UP001211866"/>
    </source>
</evidence>
<keyword evidence="6" id="KW-0175">Coiled coil</keyword>
<evidence type="ECO:0000313" key="8">
    <source>
        <dbReference type="EMBL" id="PWE14889.1"/>
    </source>
</evidence>
<dbReference type="InterPro" id="IPR011789">
    <property type="entry name" value="CueR"/>
</dbReference>
<dbReference type="EMBL" id="CP096916">
    <property type="protein sequence ID" value="WBM38733.1"/>
    <property type="molecule type" value="Genomic_DNA"/>
</dbReference>
<feature type="domain" description="HTH merR-type" evidence="7">
    <location>
        <begin position="1"/>
        <end position="69"/>
    </location>
</feature>
<dbReference type="GO" id="GO:0003677">
    <property type="term" value="F:DNA binding"/>
    <property type="evidence" value="ECO:0007669"/>
    <property type="project" value="UniProtKB-KW"/>
</dbReference>
<reference evidence="8 10" key="1">
    <citation type="submission" date="2018-05" db="EMBL/GenBank/DDBJ databases">
        <title>Genome Sequence of an Efficient Indole-Degrading Bacterium, Alcaligenes sp.YBY.</title>
        <authorList>
            <person name="Yang B."/>
        </authorList>
    </citation>
    <scope>NUCLEOTIDE SEQUENCE [LARGE SCALE GENOMIC DNA]</scope>
    <source>
        <strain evidence="8 10">YBY</strain>
    </source>
</reference>
<dbReference type="SUPFAM" id="SSF46955">
    <property type="entry name" value="Putative DNA-binding domain"/>
    <property type="match status" value="1"/>
</dbReference>
<sequence>MNIGEASKVSRVSAKMIRYYEEIGLIPQTERTAAGYRTYSWKEVERLRFIRRARDLGFSMAAIGDLLSLWHDQSRQSADVKRVAQQHLEELNSRIKNMQEMAWALEASIGCCPGDEQSDCSILSTLAQAEDRDPDPDVRSGAVLRGAARRGIQGDVRL</sequence>
<evidence type="ECO:0000313" key="10">
    <source>
        <dbReference type="Proteomes" id="UP000245216"/>
    </source>
</evidence>
<dbReference type="Pfam" id="PF00376">
    <property type="entry name" value="MerR"/>
    <property type="match status" value="1"/>
</dbReference>
<evidence type="ECO:0000256" key="4">
    <source>
        <dbReference type="ARBA" id="ARBA00023125"/>
    </source>
</evidence>
<dbReference type="EMBL" id="QEXO01000002">
    <property type="protein sequence ID" value="PWE14889.1"/>
    <property type="molecule type" value="Genomic_DNA"/>
</dbReference>
<dbReference type="PRINTS" id="PR00040">
    <property type="entry name" value="HTHMERR"/>
</dbReference>
<dbReference type="SMART" id="SM00422">
    <property type="entry name" value="HTH_MERR"/>
    <property type="match status" value="1"/>
</dbReference>
<evidence type="ECO:0000313" key="9">
    <source>
        <dbReference type="EMBL" id="WBM38733.1"/>
    </source>
</evidence>
<dbReference type="GO" id="GO:0005507">
    <property type="term" value="F:copper ion binding"/>
    <property type="evidence" value="ECO:0007669"/>
    <property type="project" value="InterPro"/>
</dbReference>
<dbReference type="Gene3D" id="1.10.1660.10">
    <property type="match status" value="1"/>
</dbReference>
<accession>A0A2U2BLM4</accession>
<comment type="subcellular location">
    <subcellularLocation>
        <location evidence="1">Cytoplasm</location>
    </subcellularLocation>
</comment>
<evidence type="ECO:0000259" key="7">
    <source>
        <dbReference type="PROSITE" id="PS50937"/>
    </source>
</evidence>
<name>A0A2U2BLM4_ALCFA</name>
<dbReference type="NCBIfam" id="TIGR02044">
    <property type="entry name" value="CueR"/>
    <property type="match status" value="1"/>
</dbReference>
<evidence type="ECO:0000256" key="2">
    <source>
        <dbReference type="ARBA" id="ARBA00022490"/>
    </source>
</evidence>
<reference evidence="8 10" key="2">
    <citation type="submission" date="2018-05" db="EMBL/GenBank/DDBJ databases">
        <authorList>
            <person name="Lanie J.A."/>
            <person name="Ng W.-L."/>
            <person name="Kazmierczak K.M."/>
            <person name="Andrzejewski T.M."/>
            <person name="Davidsen T.M."/>
            <person name="Wayne K.J."/>
            <person name="Tettelin H."/>
            <person name="Glass J.I."/>
            <person name="Rusch D."/>
            <person name="Podicherti R."/>
            <person name="Tsui H.-C.T."/>
            <person name="Winkler M.E."/>
        </authorList>
    </citation>
    <scope>NUCLEOTIDE SEQUENCE [LARGE SCALE GENOMIC DNA]</scope>
    <source>
        <strain evidence="8 10">YBY</strain>
    </source>
</reference>
<keyword evidence="11" id="KW-1185">Reference proteome</keyword>
<dbReference type="Proteomes" id="UP001211866">
    <property type="component" value="Chromosome"/>
</dbReference>
<proteinExistence type="predicted"/>
<dbReference type="GO" id="GO:0005737">
    <property type="term" value="C:cytoplasm"/>
    <property type="evidence" value="ECO:0007669"/>
    <property type="project" value="UniProtKB-SubCell"/>
</dbReference>
<dbReference type="InterPro" id="IPR009061">
    <property type="entry name" value="DNA-bd_dom_put_sf"/>
</dbReference>
<dbReference type="AlphaFoldDB" id="A0A2U2BLM4"/>
<organism evidence="8 10">
    <name type="scientific">Alcaligenes faecalis</name>
    <dbReference type="NCBI Taxonomy" id="511"/>
    <lineage>
        <taxon>Bacteria</taxon>
        <taxon>Pseudomonadati</taxon>
        <taxon>Pseudomonadota</taxon>
        <taxon>Betaproteobacteria</taxon>
        <taxon>Burkholderiales</taxon>
        <taxon>Alcaligenaceae</taxon>
        <taxon>Alcaligenes</taxon>
    </lineage>
</organism>
<evidence type="ECO:0000256" key="3">
    <source>
        <dbReference type="ARBA" id="ARBA00023015"/>
    </source>
</evidence>
<dbReference type="InterPro" id="IPR000551">
    <property type="entry name" value="MerR-type_HTH_dom"/>
</dbReference>
<gene>
    <name evidence="8" type="primary">cueR</name>
    <name evidence="8" type="ORF">DF183_09355</name>
    <name evidence="9" type="ORF">M2J83_02530</name>
</gene>
<dbReference type="PROSITE" id="PS50937">
    <property type="entry name" value="HTH_MERR_2"/>
    <property type="match status" value="1"/>
</dbReference>
<dbReference type="InterPro" id="IPR047057">
    <property type="entry name" value="MerR_fam"/>
</dbReference>
<keyword evidence="3" id="KW-0805">Transcription regulation</keyword>
<dbReference type="Proteomes" id="UP000245216">
    <property type="component" value="Unassembled WGS sequence"/>
</dbReference>
<dbReference type="InterPro" id="IPR015358">
    <property type="entry name" value="Tscrpt_reg_MerR_DNA-bd"/>
</dbReference>
<evidence type="ECO:0000256" key="5">
    <source>
        <dbReference type="ARBA" id="ARBA00023163"/>
    </source>
</evidence>
<dbReference type="GO" id="GO:0045893">
    <property type="term" value="P:positive regulation of DNA-templated transcription"/>
    <property type="evidence" value="ECO:0007669"/>
    <property type="project" value="InterPro"/>
</dbReference>
<protein>
    <submittedName>
        <fullName evidence="8">Cu(I)-responsive transcriptional regulator</fullName>
    </submittedName>
</protein>
<evidence type="ECO:0000256" key="6">
    <source>
        <dbReference type="SAM" id="Coils"/>
    </source>
</evidence>
<reference evidence="9 11" key="3">
    <citation type="submission" date="2022-05" db="EMBL/GenBank/DDBJ databases">
        <title>Complete sequence of strain NY11312.</title>
        <authorList>
            <person name="Zhou D."/>
        </authorList>
    </citation>
    <scope>NUCLEOTIDE SEQUENCE [LARGE SCALE GENOMIC DNA]</scope>
    <source>
        <strain evidence="9 11">NY11312</strain>
    </source>
</reference>
<dbReference type="Pfam" id="PF09278">
    <property type="entry name" value="MerR-DNA-bind"/>
    <property type="match status" value="1"/>
</dbReference>
<dbReference type="PANTHER" id="PTHR30204:SF94">
    <property type="entry name" value="HEAVY METAL-DEPENDENT TRANSCRIPTIONAL REGULATOR HI_0293-RELATED"/>
    <property type="match status" value="1"/>
</dbReference>
<dbReference type="PROSITE" id="PS00552">
    <property type="entry name" value="HTH_MERR_1"/>
    <property type="match status" value="1"/>
</dbReference>